<dbReference type="Proteomes" id="UP000058446">
    <property type="component" value="Chromosome"/>
</dbReference>
<feature type="domain" description="RCK C-terminal" evidence="2">
    <location>
        <begin position="154"/>
        <end position="233"/>
    </location>
</feature>
<dbReference type="PATRIC" id="fig|1408189.4.peg.2120"/>
<dbReference type="InterPro" id="IPR036721">
    <property type="entry name" value="RCK_C_sf"/>
</dbReference>
<dbReference type="PANTHER" id="PTHR43833:SF7">
    <property type="entry name" value="KTR SYSTEM POTASSIUM UPTAKE PROTEIN C"/>
    <property type="match status" value="1"/>
</dbReference>
<organism evidence="3 4">
    <name type="scientific">Corynebacterium lactis RW2-5</name>
    <dbReference type="NCBI Taxonomy" id="1408189"/>
    <lineage>
        <taxon>Bacteria</taxon>
        <taxon>Bacillati</taxon>
        <taxon>Actinomycetota</taxon>
        <taxon>Actinomycetes</taxon>
        <taxon>Mycobacteriales</taxon>
        <taxon>Corynebacteriaceae</taxon>
        <taxon>Corynebacterium</taxon>
    </lineage>
</organism>
<dbReference type="InterPro" id="IPR003148">
    <property type="entry name" value="RCK_N"/>
</dbReference>
<protein>
    <submittedName>
        <fullName evidence="3">Potassium transporter</fullName>
    </submittedName>
</protein>
<dbReference type="RefSeq" id="WP_053412842.1">
    <property type="nucleotide sequence ID" value="NZ_CP006841.1"/>
</dbReference>
<evidence type="ECO:0000313" key="3">
    <source>
        <dbReference type="EMBL" id="ALA68033.1"/>
    </source>
</evidence>
<accession>A0A0K2H258</accession>
<dbReference type="PANTHER" id="PTHR43833">
    <property type="entry name" value="POTASSIUM CHANNEL PROTEIN 2-RELATED-RELATED"/>
    <property type="match status" value="1"/>
</dbReference>
<dbReference type="STRING" id="1408189.CLAC_10535"/>
<sequence>MANSRSNPLSKFTTTFSRRQDTSPVIILGMGRFGQALGEELVAGGIEVLCVDHREKIVQELSNTFDHVVCADTTLPGVLEQLGVSEAERVVIAIGSDIEASLLTASAVVDMGVPLIWAKADNTAHAKILGQIGVHHVIRPEADTGRRVAHLIGGKVQDFLEFDRDYAVGKITPPIACLERTVEEINSFAPVTVVAVRKRGQRFRPARDDDRIFAGDLLIVSGDVSQLENFASE</sequence>
<dbReference type="PROSITE" id="PS51201">
    <property type="entry name" value="RCK_N"/>
    <property type="match status" value="1"/>
</dbReference>
<name>A0A0K2H258_9CORY</name>
<dbReference type="AlphaFoldDB" id="A0A0K2H258"/>
<evidence type="ECO:0000259" key="2">
    <source>
        <dbReference type="PROSITE" id="PS51202"/>
    </source>
</evidence>
<dbReference type="GO" id="GO:0006813">
    <property type="term" value="P:potassium ion transport"/>
    <property type="evidence" value="ECO:0007669"/>
    <property type="project" value="InterPro"/>
</dbReference>
<dbReference type="PROSITE" id="PS51202">
    <property type="entry name" value="RCK_C"/>
    <property type="match status" value="1"/>
</dbReference>
<gene>
    <name evidence="3" type="ORF">CLAC_10535</name>
</gene>
<dbReference type="Pfam" id="PF02254">
    <property type="entry name" value="TrkA_N"/>
    <property type="match status" value="1"/>
</dbReference>
<evidence type="ECO:0000259" key="1">
    <source>
        <dbReference type="PROSITE" id="PS51201"/>
    </source>
</evidence>
<dbReference type="InterPro" id="IPR050721">
    <property type="entry name" value="Trk_Ktr_HKT_K-transport"/>
</dbReference>
<keyword evidence="4" id="KW-1185">Reference proteome</keyword>
<dbReference type="SUPFAM" id="SSF51735">
    <property type="entry name" value="NAD(P)-binding Rossmann-fold domains"/>
    <property type="match status" value="1"/>
</dbReference>
<proteinExistence type="predicted"/>
<dbReference type="Gene3D" id="3.30.70.1450">
    <property type="entry name" value="Regulator of K+ conductance, C-terminal domain"/>
    <property type="match status" value="1"/>
</dbReference>
<feature type="domain" description="RCK N-terminal" evidence="1">
    <location>
        <begin position="22"/>
        <end position="138"/>
    </location>
</feature>
<dbReference type="OrthoDB" id="9776294at2"/>
<dbReference type="Gene3D" id="3.40.50.720">
    <property type="entry name" value="NAD(P)-binding Rossmann-like Domain"/>
    <property type="match status" value="1"/>
</dbReference>
<dbReference type="EMBL" id="CP006841">
    <property type="protein sequence ID" value="ALA68033.1"/>
    <property type="molecule type" value="Genomic_DNA"/>
</dbReference>
<dbReference type="SUPFAM" id="SSF116726">
    <property type="entry name" value="TrkA C-terminal domain-like"/>
    <property type="match status" value="1"/>
</dbReference>
<reference evidence="3 4" key="1">
    <citation type="submission" date="2013-10" db="EMBL/GenBank/DDBJ databases">
        <title>Complete genome sequence of Corynebacterium lactis DSM 45799(T), isolated from raw cow milk.</title>
        <authorList>
            <person name="Ruckert C."/>
            <person name="Albersmeier A."/>
            <person name="Lipski A."/>
            <person name="Kalinowski J."/>
        </authorList>
    </citation>
    <scope>NUCLEOTIDE SEQUENCE [LARGE SCALE GENOMIC DNA]</scope>
    <source>
        <strain evidence="3 4">RW2-5</strain>
    </source>
</reference>
<evidence type="ECO:0000313" key="4">
    <source>
        <dbReference type="Proteomes" id="UP000058446"/>
    </source>
</evidence>
<dbReference type="KEGG" id="clw:CLAC_10535"/>
<dbReference type="InterPro" id="IPR006037">
    <property type="entry name" value="RCK_C"/>
</dbReference>
<dbReference type="GO" id="GO:0008324">
    <property type="term" value="F:monoatomic cation transmembrane transporter activity"/>
    <property type="evidence" value="ECO:0007669"/>
    <property type="project" value="InterPro"/>
</dbReference>
<dbReference type="InterPro" id="IPR036291">
    <property type="entry name" value="NAD(P)-bd_dom_sf"/>
</dbReference>